<keyword evidence="4" id="KW-0694">RNA-binding</keyword>
<evidence type="ECO:0000259" key="6">
    <source>
        <dbReference type="SMART" id="SM00322"/>
    </source>
</evidence>
<feature type="region of interest" description="Disordered" evidence="5">
    <location>
        <begin position="319"/>
        <end position="426"/>
    </location>
</feature>
<sequence length="1011" mass="108903">MLIQCMEPCQTKIKQEAEGQQNASILLKGAGLGKSREESKKQALAAKREKRKEKRKKKKEEQKRKLEEEEVKVKEEDLELQDQDQDSSEDGDIPIDPPSATTTHHHWHLCHLQHLHQRLRQETSQRDDHAQHQPQEQEEQDQGLPQRAHHPAGPPAQQPQPVPEKRQCTSLHSSRDDKVTVSISKPHQKIHDYVNDLTPSSLPSSFRTISLPVTSPISKMNLTSPKRGQKREEGWKEVVRRSKKLSVPASVVSRIMGRGGCNITAIQDVTGAHIDVDKQKDKNGERMITIRGGTESTRHAVQLISSLIQDPAKELEDLIPRKPHPRPWAPAPRWAPPTPPPQGPPTLRRPAPRACHQCCRRPLCPSSRPQSLNREGRWGRTCLPDSVAPSLRLPTPGAPFPVRPVSPGSTNSSPKHNGTTAPRSLPASAVHPEYTAPASIAGHAATASPPSSAPSGTPMPSSARKQLFSGEPKTASMAAVTSTMSGAPATQVAAASHTTPSTPPSPASSIAPPALQLPVSKPEPAGSATPGKEKSPPDTAAPVQEPSLPATQPPGSLLPTSRSAPAGGSTVTHTSSTLPHYAPPAPSRKQPSAQFYPMAAGASPQEHQSVFVPSGASQEQHQKQQQQHANHGMAPPSMQQQMSSNMGMMNGSQMHIHGGKAQQLPPNYGPTALFNHFSSMFDSNQVGNNQVWGACHLPARTPPEQPYTAPPAYMGGMGQMENVMPPPDGSKAPGYRCDTQRIVTSPIGMHPMDPSGNSISSSAALTSFATSISCSPVYLQGPAPVGTPSFSRQHFSPHPWSASTSSLIQAKPSSNSQQDRKVPPPIGTERLARIRQTGSVNHTPCSPPATRRLVGQGGIWSFGVGSASVLPSSYPPPSEAMSGWSQPLMGGHVMHQQMQEQSAFSQHQAMERDDTGIVNPSNTFNQPMHTNFMDFPKGLPMSMYGGTMIPPHPPMGEAPGGPVYNGLHNADPAWNPVLKVVSNSADNSDPQQIWPWTWAPHVGNVHLNHVN</sequence>
<evidence type="ECO:0000256" key="2">
    <source>
        <dbReference type="ARBA" id="ARBA00023043"/>
    </source>
</evidence>
<evidence type="ECO:0000256" key="3">
    <source>
        <dbReference type="ARBA" id="ARBA00023054"/>
    </source>
</evidence>
<reference evidence="7 8" key="1">
    <citation type="submission" date="2021-04" db="EMBL/GenBank/DDBJ databases">
        <authorList>
            <person name="De Guttry C."/>
            <person name="Zahm M."/>
            <person name="Klopp C."/>
            <person name="Cabau C."/>
            <person name="Louis A."/>
            <person name="Berthelot C."/>
            <person name="Parey E."/>
            <person name="Roest Crollius H."/>
            <person name="Montfort J."/>
            <person name="Robinson-Rechavi M."/>
            <person name="Bucao C."/>
            <person name="Bouchez O."/>
            <person name="Gislard M."/>
            <person name="Lluch J."/>
            <person name="Milhes M."/>
            <person name="Lampietro C."/>
            <person name="Lopez Roques C."/>
            <person name="Donnadieu C."/>
            <person name="Braasch I."/>
            <person name="Desvignes T."/>
            <person name="Postlethwait J."/>
            <person name="Bobe J."/>
            <person name="Wedekind C."/>
            <person name="Guiguen Y."/>
        </authorList>
    </citation>
    <scope>NUCLEOTIDE SEQUENCE [LARGE SCALE GENOMIC DNA]</scope>
    <source>
        <strain evidence="7">Cs_M1</strain>
        <tissue evidence="7">Blood</tissue>
    </source>
</reference>
<gene>
    <name evidence="7" type="ORF">J4Q44_G00067280</name>
</gene>
<keyword evidence="3" id="KW-0175">Coiled coil</keyword>
<dbReference type="AlphaFoldDB" id="A0AAN8R2B6"/>
<protein>
    <recommendedName>
        <fullName evidence="6">K Homology domain-containing protein</fullName>
    </recommendedName>
</protein>
<feature type="compositionally biased region" description="Basic and acidic residues" evidence="5">
    <location>
        <begin position="59"/>
        <end position="75"/>
    </location>
</feature>
<dbReference type="Gene3D" id="3.30.1370.10">
    <property type="entry name" value="K Homology domain, type 1"/>
    <property type="match status" value="1"/>
</dbReference>
<proteinExistence type="predicted"/>
<dbReference type="EMBL" id="JAGTTL010000005">
    <property type="protein sequence ID" value="KAK6321936.1"/>
    <property type="molecule type" value="Genomic_DNA"/>
</dbReference>
<feature type="region of interest" description="Disordered" evidence="5">
    <location>
        <begin position="442"/>
        <end position="644"/>
    </location>
</feature>
<feature type="compositionally biased region" description="Pro residues" evidence="5">
    <location>
        <begin position="152"/>
        <end position="162"/>
    </location>
</feature>
<name>A0AAN8R2B6_9TELE</name>
<feature type="compositionally biased region" description="Basic and acidic residues" evidence="5">
    <location>
        <begin position="119"/>
        <end position="131"/>
    </location>
</feature>
<evidence type="ECO:0000313" key="7">
    <source>
        <dbReference type="EMBL" id="KAK6321936.1"/>
    </source>
</evidence>
<feature type="compositionally biased region" description="Basic and acidic residues" evidence="5">
    <location>
        <begin position="163"/>
        <end position="179"/>
    </location>
</feature>
<feature type="compositionally biased region" description="Acidic residues" evidence="5">
    <location>
        <begin position="76"/>
        <end position="93"/>
    </location>
</feature>
<dbReference type="InterPro" id="IPR004087">
    <property type="entry name" value="KH_dom"/>
</dbReference>
<comment type="caution">
    <text evidence="7">The sequence shown here is derived from an EMBL/GenBank/DDBJ whole genome shotgun (WGS) entry which is preliminary data.</text>
</comment>
<dbReference type="PANTHER" id="PTHR23206:SF8">
    <property type="entry name" value="ANKYRIN REPEAT AND KH DOMAIN-CONTAINING 1"/>
    <property type="match status" value="1"/>
</dbReference>
<keyword evidence="2" id="KW-0040">ANK repeat</keyword>
<dbReference type="InterPro" id="IPR004088">
    <property type="entry name" value="KH_dom_type_1"/>
</dbReference>
<evidence type="ECO:0000256" key="5">
    <source>
        <dbReference type="SAM" id="MobiDB-lite"/>
    </source>
</evidence>
<dbReference type="Proteomes" id="UP001356427">
    <property type="component" value="Unassembled WGS sequence"/>
</dbReference>
<accession>A0AAN8R2B6</accession>
<dbReference type="GO" id="GO:0003723">
    <property type="term" value="F:RNA binding"/>
    <property type="evidence" value="ECO:0007669"/>
    <property type="project" value="UniProtKB-UniRule"/>
</dbReference>
<feature type="compositionally biased region" description="Pro residues" evidence="5">
    <location>
        <begin position="326"/>
        <end position="344"/>
    </location>
</feature>
<dbReference type="SMART" id="SM00322">
    <property type="entry name" value="KH"/>
    <property type="match status" value="1"/>
</dbReference>
<dbReference type="Pfam" id="PF00013">
    <property type="entry name" value="KH_1"/>
    <property type="match status" value="1"/>
</dbReference>
<feature type="compositionally biased region" description="Low complexity" evidence="5">
    <location>
        <begin position="442"/>
        <end position="463"/>
    </location>
</feature>
<dbReference type="GO" id="GO:0045087">
    <property type="term" value="P:innate immune response"/>
    <property type="evidence" value="ECO:0007669"/>
    <property type="project" value="TreeGrafter"/>
</dbReference>
<feature type="region of interest" description="Disordered" evidence="5">
    <location>
        <begin position="119"/>
        <end position="185"/>
    </location>
</feature>
<organism evidence="7 8">
    <name type="scientific">Coregonus suidteri</name>
    <dbReference type="NCBI Taxonomy" id="861788"/>
    <lineage>
        <taxon>Eukaryota</taxon>
        <taxon>Metazoa</taxon>
        <taxon>Chordata</taxon>
        <taxon>Craniata</taxon>
        <taxon>Vertebrata</taxon>
        <taxon>Euteleostomi</taxon>
        <taxon>Actinopterygii</taxon>
        <taxon>Neopterygii</taxon>
        <taxon>Teleostei</taxon>
        <taxon>Protacanthopterygii</taxon>
        <taxon>Salmoniformes</taxon>
        <taxon>Salmonidae</taxon>
        <taxon>Coregoninae</taxon>
        <taxon>Coregonus</taxon>
    </lineage>
</organism>
<feature type="compositionally biased region" description="Polar residues" evidence="5">
    <location>
        <begin position="801"/>
        <end position="817"/>
    </location>
</feature>
<evidence type="ECO:0000256" key="1">
    <source>
        <dbReference type="ARBA" id="ARBA00022737"/>
    </source>
</evidence>
<dbReference type="InterPro" id="IPR036612">
    <property type="entry name" value="KH_dom_type_1_sf"/>
</dbReference>
<feature type="compositionally biased region" description="Polar residues" evidence="5">
    <location>
        <begin position="407"/>
        <end position="422"/>
    </location>
</feature>
<keyword evidence="8" id="KW-1185">Reference proteome</keyword>
<dbReference type="GO" id="GO:0005737">
    <property type="term" value="C:cytoplasm"/>
    <property type="evidence" value="ECO:0007669"/>
    <property type="project" value="TreeGrafter"/>
</dbReference>
<evidence type="ECO:0000313" key="8">
    <source>
        <dbReference type="Proteomes" id="UP001356427"/>
    </source>
</evidence>
<dbReference type="InterPro" id="IPR051631">
    <property type="entry name" value="Ankyrin-KH/SAM_domain"/>
</dbReference>
<dbReference type="PROSITE" id="PS50084">
    <property type="entry name" value="KH_TYPE_1"/>
    <property type="match status" value="1"/>
</dbReference>
<dbReference type="SUPFAM" id="SSF54791">
    <property type="entry name" value="Eukaryotic type KH-domain (KH-domain type I)"/>
    <property type="match status" value="1"/>
</dbReference>
<feature type="region of interest" description="Disordered" evidence="5">
    <location>
        <begin position="29"/>
        <end position="105"/>
    </location>
</feature>
<dbReference type="PANTHER" id="PTHR23206">
    <property type="entry name" value="MASK PROTEIN"/>
    <property type="match status" value="1"/>
</dbReference>
<feature type="compositionally biased region" description="Basic residues" evidence="5">
    <location>
        <begin position="48"/>
        <end position="58"/>
    </location>
</feature>
<feature type="compositionally biased region" description="Polar residues" evidence="5">
    <location>
        <begin position="549"/>
        <end position="578"/>
    </location>
</feature>
<feature type="domain" description="K Homology" evidence="6">
    <location>
        <begin position="239"/>
        <end position="309"/>
    </location>
</feature>
<evidence type="ECO:0000256" key="4">
    <source>
        <dbReference type="PROSITE-ProRule" id="PRU00117"/>
    </source>
</evidence>
<keyword evidence="1" id="KW-0677">Repeat</keyword>
<feature type="region of interest" description="Disordered" evidence="5">
    <location>
        <begin position="789"/>
        <end position="825"/>
    </location>
</feature>